<dbReference type="PANTHER" id="PTHR48044">
    <property type="entry name" value="GLYCOSYLTRANSFERASE"/>
    <property type="match status" value="1"/>
</dbReference>
<dbReference type="SUPFAM" id="SSF53756">
    <property type="entry name" value="UDP-Glycosyltransferase/glycogen phosphorylase"/>
    <property type="match status" value="1"/>
</dbReference>
<dbReference type="Gene3D" id="3.40.50.2000">
    <property type="entry name" value="Glycogen Phosphorylase B"/>
    <property type="match status" value="2"/>
</dbReference>
<dbReference type="InterPro" id="IPR002213">
    <property type="entry name" value="UDP_glucos_trans"/>
</dbReference>
<evidence type="ECO:0000313" key="3">
    <source>
        <dbReference type="Proteomes" id="UP000436088"/>
    </source>
</evidence>
<comment type="caution">
    <text evidence="2">The sequence shown here is derived from an EMBL/GenBank/DDBJ whole genome shotgun (WGS) entry which is preliminary data.</text>
</comment>
<sequence length="193" mass="21968">MASFVFHALNNTNVEGFPFPEIYLNNYSTGTFGKLLENSAGDCKDKDRILQCFQQSSNIVLVKTFREPEGKYMDYLSILVNKRIIPTGPLFQDTIEEHHENEKELIEWLTMKRKGSTVFIPCWKPKLVVALPEGYLERIGRTGVVVEGWAPQARILQHLSIGGFVSHCGWSSIMERLKFGVPIIAMPMHLDQP</sequence>
<keyword evidence="3" id="KW-1185">Reference proteome</keyword>
<dbReference type="AlphaFoldDB" id="A0A6A3ADC5"/>
<dbReference type="Pfam" id="PF00201">
    <property type="entry name" value="UDPGT"/>
    <property type="match status" value="1"/>
</dbReference>
<gene>
    <name evidence="2" type="ORF">F3Y22_tig00110482pilonHSYRG00327</name>
</gene>
<dbReference type="GO" id="GO:1901135">
    <property type="term" value="P:carbohydrate derivative metabolic process"/>
    <property type="evidence" value="ECO:0007669"/>
    <property type="project" value="UniProtKB-ARBA"/>
</dbReference>
<name>A0A6A3ADC5_HIBSY</name>
<dbReference type="PANTHER" id="PTHR48044:SF29">
    <property type="entry name" value="GLYCOSYLTRANSFERASE"/>
    <property type="match status" value="1"/>
</dbReference>
<dbReference type="Proteomes" id="UP000436088">
    <property type="component" value="Unassembled WGS sequence"/>
</dbReference>
<reference evidence="2" key="1">
    <citation type="submission" date="2019-09" db="EMBL/GenBank/DDBJ databases">
        <title>Draft genome information of white flower Hibiscus syriacus.</title>
        <authorList>
            <person name="Kim Y.-M."/>
        </authorList>
    </citation>
    <scope>NUCLEOTIDE SEQUENCE [LARGE SCALE GENOMIC DNA]</scope>
    <source>
        <strain evidence="2">YM2019G1</strain>
    </source>
</reference>
<dbReference type="GO" id="GO:0008194">
    <property type="term" value="F:UDP-glycosyltransferase activity"/>
    <property type="evidence" value="ECO:0007669"/>
    <property type="project" value="InterPro"/>
</dbReference>
<evidence type="ECO:0000313" key="2">
    <source>
        <dbReference type="EMBL" id="KAE8702554.1"/>
    </source>
</evidence>
<accession>A0A6A3ADC5</accession>
<evidence type="ECO:0000256" key="1">
    <source>
        <dbReference type="ARBA" id="ARBA00022679"/>
    </source>
</evidence>
<protein>
    <submittedName>
        <fullName evidence="2">Uncharacterized protein</fullName>
    </submittedName>
</protein>
<proteinExistence type="predicted"/>
<keyword evidence="1" id="KW-0808">Transferase</keyword>
<organism evidence="2 3">
    <name type="scientific">Hibiscus syriacus</name>
    <name type="common">Rose of Sharon</name>
    <dbReference type="NCBI Taxonomy" id="106335"/>
    <lineage>
        <taxon>Eukaryota</taxon>
        <taxon>Viridiplantae</taxon>
        <taxon>Streptophyta</taxon>
        <taxon>Embryophyta</taxon>
        <taxon>Tracheophyta</taxon>
        <taxon>Spermatophyta</taxon>
        <taxon>Magnoliopsida</taxon>
        <taxon>eudicotyledons</taxon>
        <taxon>Gunneridae</taxon>
        <taxon>Pentapetalae</taxon>
        <taxon>rosids</taxon>
        <taxon>malvids</taxon>
        <taxon>Malvales</taxon>
        <taxon>Malvaceae</taxon>
        <taxon>Malvoideae</taxon>
        <taxon>Hibiscus</taxon>
    </lineage>
</organism>
<dbReference type="EMBL" id="VEPZ02001007">
    <property type="protein sequence ID" value="KAE8702554.1"/>
    <property type="molecule type" value="Genomic_DNA"/>
</dbReference>